<comment type="subunit">
    <text evidence="1">Heterodimer of an alpha and a beta chain.</text>
</comment>
<dbReference type="Proteomes" id="UP000292003">
    <property type="component" value="Unassembled WGS sequence"/>
</dbReference>
<feature type="domain" description="Methylmalonyl-CoA mutase alpha/beta chain catalytic" evidence="3">
    <location>
        <begin position="57"/>
        <end position="125"/>
    </location>
</feature>
<organism evidence="4 5">
    <name type="scientific">Amycolatopsis suaedae</name>
    <dbReference type="NCBI Taxonomy" id="2510978"/>
    <lineage>
        <taxon>Bacteria</taxon>
        <taxon>Bacillati</taxon>
        <taxon>Actinomycetota</taxon>
        <taxon>Actinomycetes</taxon>
        <taxon>Pseudonocardiales</taxon>
        <taxon>Pseudonocardiaceae</taxon>
        <taxon>Amycolatopsis</taxon>
    </lineage>
</organism>
<dbReference type="GO" id="GO:0019678">
    <property type="term" value="P:propionate metabolic process, methylmalonyl pathway"/>
    <property type="evidence" value="ECO:0007669"/>
    <property type="project" value="TreeGrafter"/>
</dbReference>
<dbReference type="InterPro" id="IPR006099">
    <property type="entry name" value="MeMalonylCoA_mutase_a/b_cat"/>
</dbReference>
<dbReference type="GO" id="GO:0004494">
    <property type="term" value="F:methylmalonyl-CoA mutase activity"/>
    <property type="evidence" value="ECO:0007669"/>
    <property type="project" value="UniProtKB-EC"/>
</dbReference>
<accession>A0A4Q7J5C2</accession>
<dbReference type="PANTHER" id="PTHR48101:SF4">
    <property type="entry name" value="METHYLMALONYL-COA MUTASE, MITOCHONDRIAL"/>
    <property type="match status" value="1"/>
</dbReference>
<dbReference type="GO" id="GO:0031419">
    <property type="term" value="F:cobalamin binding"/>
    <property type="evidence" value="ECO:0007669"/>
    <property type="project" value="UniProtKB-KW"/>
</dbReference>
<feature type="region of interest" description="Disordered" evidence="2">
    <location>
        <begin position="1"/>
        <end position="20"/>
    </location>
</feature>
<name>A0A4Q7J5C2_9PSEU</name>
<dbReference type="InterPro" id="IPR016176">
    <property type="entry name" value="Cbl-dep_enz_cat"/>
</dbReference>
<reference evidence="4 5" key="1">
    <citation type="submission" date="2019-02" db="EMBL/GenBank/DDBJ databases">
        <title>Draft genome sequence of Amycolatopsis sp. 8-3EHSu isolated from roots of Suaeda maritima.</title>
        <authorList>
            <person name="Duangmal K."/>
            <person name="Chantavorakit T."/>
        </authorList>
    </citation>
    <scope>NUCLEOTIDE SEQUENCE [LARGE SCALE GENOMIC DNA]</scope>
    <source>
        <strain evidence="4 5">8-3EHSu</strain>
    </source>
</reference>
<comment type="caution">
    <text evidence="4">The sequence shown here is derived from an EMBL/GenBank/DDBJ whole genome shotgun (WGS) entry which is preliminary data.</text>
</comment>
<dbReference type="Gene3D" id="3.40.50.280">
    <property type="entry name" value="Cobalamin-binding domain"/>
    <property type="match status" value="1"/>
</dbReference>
<evidence type="ECO:0000256" key="2">
    <source>
        <dbReference type="SAM" id="MobiDB-lite"/>
    </source>
</evidence>
<feature type="domain" description="Methylmalonyl-CoA mutase alpha/beta chain catalytic" evidence="3">
    <location>
        <begin position="132"/>
        <end position="521"/>
    </location>
</feature>
<dbReference type="SUPFAM" id="SSF51703">
    <property type="entry name" value="Cobalamin (vitamin B12)-dependent enzymes"/>
    <property type="match status" value="1"/>
</dbReference>
<keyword evidence="5" id="KW-1185">Reference proteome</keyword>
<sequence>MTTTSLPEEPGELVLGGEFDAPSRQRWQELVAGVLRKSGALPEDFGGDPDSLLTSRTYDGIELRPLYTADDQAPPAGFPGLPPFVRGTRPEGALVTGWDLRQLHADPDPAAANRAILADLEGGAGSVWLRTGTGGVPIAALPDVLAGVYAELAPVVLDAGEEYAAAADALLAVFADRDVPDSAVTGNVGADPIGLRARTGQPHDVAPAAELAARLAGRHPNLTTLVADGLPYAEAGGADSQELGAAVATGVAYLRALTAAGLDVATAARQLEFRLAAGADQFLTIAKLRAARRLWARVTEVCGVPPEQRGMRQHAVTSPAMYTRRDPWVNMLRATIACFGAAVGGADAITVLPFDHAVGLPDAFARRIARNTSAILGEESRLGGVIDPAGGSWYVERLTDELAHAAWREFTAIEAEGGIESTLDSGALAGRLERTWAGRAKRIAKRADAITGVSEFPNLTEKRIERPAMSTVDGGLPRRRYAEAFEALRDAADAAQARPRVFLATLGPVAAHTARATFAANLLAAGGIEAINPGATDDLPAALRESGATVACLCGTDRDYDERAAEVATRLREAGATTVLIAGKPRDGVDGALYAGCDALAVLTELHATLGVTA</sequence>
<dbReference type="Gene3D" id="3.20.20.240">
    <property type="entry name" value="Methylmalonyl-CoA mutase"/>
    <property type="match status" value="1"/>
</dbReference>
<dbReference type="GO" id="GO:0005737">
    <property type="term" value="C:cytoplasm"/>
    <property type="evidence" value="ECO:0007669"/>
    <property type="project" value="TreeGrafter"/>
</dbReference>
<dbReference type="Pfam" id="PF01642">
    <property type="entry name" value="MM_CoA_mutase"/>
    <property type="match status" value="2"/>
</dbReference>
<evidence type="ECO:0000313" key="4">
    <source>
        <dbReference type="EMBL" id="RZQ62781.1"/>
    </source>
</evidence>
<dbReference type="RefSeq" id="WP_130476519.1">
    <property type="nucleotide sequence ID" value="NZ_SFCC01000008.1"/>
</dbReference>
<dbReference type="PANTHER" id="PTHR48101">
    <property type="entry name" value="METHYLMALONYL-COA MUTASE, MITOCHONDRIAL-RELATED"/>
    <property type="match status" value="1"/>
</dbReference>
<gene>
    <name evidence="4" type="ORF">EWH70_17710</name>
</gene>
<evidence type="ECO:0000259" key="3">
    <source>
        <dbReference type="Pfam" id="PF01642"/>
    </source>
</evidence>
<dbReference type="CDD" id="cd03677">
    <property type="entry name" value="MM_CoA_mutase_beta"/>
    <property type="match status" value="1"/>
</dbReference>
<protein>
    <submittedName>
        <fullName evidence="4">Methylmalonyl-CoA mutase</fullName>
    </submittedName>
</protein>
<dbReference type="EMBL" id="SFCC01000008">
    <property type="protein sequence ID" value="RZQ62781.1"/>
    <property type="molecule type" value="Genomic_DNA"/>
</dbReference>
<evidence type="ECO:0000256" key="1">
    <source>
        <dbReference type="ARBA" id="ARBA00011870"/>
    </source>
</evidence>
<dbReference type="AlphaFoldDB" id="A0A4Q7J5C2"/>
<proteinExistence type="predicted"/>
<feature type="compositionally biased region" description="Low complexity" evidence="2">
    <location>
        <begin position="1"/>
        <end position="18"/>
    </location>
</feature>
<dbReference type="OrthoDB" id="9762378at2"/>
<evidence type="ECO:0000313" key="5">
    <source>
        <dbReference type="Proteomes" id="UP000292003"/>
    </source>
</evidence>